<dbReference type="PATRIC" id="fig|1132509.6.peg.1814"/>
<comment type="caution">
    <text evidence="4">The sequence shown here is derived from an EMBL/GenBank/DDBJ whole genome shotgun (WGS) entry which is preliminary data.</text>
</comment>
<accession>M0M088</accession>
<dbReference type="NCBIfam" id="NF001911">
    <property type="entry name" value="PRK00685.1"/>
    <property type="match status" value="1"/>
</dbReference>
<organism evidence="4 5">
    <name type="scientific">Halococcus hamelinensis 100A6</name>
    <dbReference type="NCBI Taxonomy" id="1132509"/>
    <lineage>
        <taxon>Archaea</taxon>
        <taxon>Methanobacteriati</taxon>
        <taxon>Methanobacteriota</taxon>
        <taxon>Stenosarchaea group</taxon>
        <taxon>Halobacteria</taxon>
        <taxon>Halobacteriales</taxon>
        <taxon>Halococcaceae</taxon>
        <taxon>Halococcus</taxon>
    </lineage>
</organism>
<dbReference type="RefSeq" id="WP_007692664.1">
    <property type="nucleotide sequence ID" value="NZ_AJRK01000030.1"/>
</dbReference>
<proteinExistence type="inferred from homology"/>
<name>M0M088_9EURY</name>
<dbReference type="EMBL" id="AOMB01000022">
    <property type="protein sequence ID" value="EMA39081.1"/>
    <property type="molecule type" value="Genomic_DNA"/>
</dbReference>
<dbReference type="PANTHER" id="PTHR43546:SF3">
    <property type="entry name" value="UPF0173 METAL-DEPENDENT HYDROLASE MJ1163"/>
    <property type="match status" value="1"/>
</dbReference>
<dbReference type="HAMAP" id="MF_00457">
    <property type="entry name" value="UPF0173"/>
    <property type="match status" value="1"/>
</dbReference>
<feature type="domain" description="Metallo-beta-lactamase" evidence="3">
    <location>
        <begin position="7"/>
        <end position="197"/>
    </location>
</feature>
<gene>
    <name evidence="4" type="ORF">C447_07988</name>
</gene>
<dbReference type="SUPFAM" id="SSF56281">
    <property type="entry name" value="Metallo-hydrolase/oxidoreductase"/>
    <property type="match status" value="1"/>
</dbReference>
<dbReference type="InterPro" id="IPR022877">
    <property type="entry name" value="UPF0173"/>
</dbReference>
<evidence type="ECO:0000259" key="3">
    <source>
        <dbReference type="SMART" id="SM00849"/>
    </source>
</evidence>
<evidence type="ECO:0000256" key="2">
    <source>
        <dbReference type="HAMAP-Rule" id="MF_00457"/>
    </source>
</evidence>
<dbReference type="GO" id="GO:0016787">
    <property type="term" value="F:hydrolase activity"/>
    <property type="evidence" value="ECO:0007669"/>
    <property type="project" value="UniProtKB-UniRule"/>
</dbReference>
<evidence type="ECO:0000313" key="5">
    <source>
        <dbReference type="Proteomes" id="UP000011566"/>
    </source>
</evidence>
<dbReference type="eggNOG" id="arCOG00497">
    <property type="taxonomic scope" value="Archaea"/>
</dbReference>
<reference evidence="4 5" key="1">
    <citation type="journal article" date="2014" name="PLoS Genet.">
        <title>Phylogenetically driven sequencing of extremely halophilic archaea reveals strategies for static and dynamic osmo-response.</title>
        <authorList>
            <person name="Becker E.A."/>
            <person name="Seitzer P.M."/>
            <person name="Tritt A."/>
            <person name="Larsen D."/>
            <person name="Krusor M."/>
            <person name="Yao A.I."/>
            <person name="Wu D."/>
            <person name="Madern D."/>
            <person name="Eisen J.A."/>
            <person name="Darling A.E."/>
            <person name="Facciotti M.T."/>
        </authorList>
    </citation>
    <scope>NUCLEOTIDE SEQUENCE [LARGE SCALE GENOMIC DNA]</scope>
    <source>
        <strain evidence="4 5">100A6</strain>
    </source>
</reference>
<sequence>MELTWHGHSTWYVEVGDTSLLIDPFFDNPHTSKEPADIDEPDYVVLTHGHADHIADVGEFADATVVATPELAAYVEAEFGVAETIGMNIGGTVECDDAYVTMHRADHTNGIGMDYEYELGMPTGVLVSDDQPGPDGTGTSFYHAGDTGLMPEMRDVISPFLQPDAVALPMGDHFTMGIWQASIAADWLDAPHVFPMHYDTMPPLEADPEAFADAVDERAADSEVHVLDDDGSFTLD</sequence>
<evidence type="ECO:0000313" key="4">
    <source>
        <dbReference type="EMBL" id="EMA39081.1"/>
    </source>
</evidence>
<keyword evidence="1 2" id="KW-0378">Hydrolase</keyword>
<dbReference type="AlphaFoldDB" id="M0M088"/>
<dbReference type="InterPro" id="IPR036866">
    <property type="entry name" value="RibonucZ/Hydroxyglut_hydro"/>
</dbReference>
<keyword evidence="5" id="KW-1185">Reference proteome</keyword>
<dbReference type="OrthoDB" id="28313at2157"/>
<comment type="similarity">
    <text evidence="2">Belongs to the UPF0173 family.</text>
</comment>
<dbReference type="SMART" id="SM00849">
    <property type="entry name" value="Lactamase_B"/>
    <property type="match status" value="1"/>
</dbReference>
<dbReference type="Proteomes" id="UP000011566">
    <property type="component" value="Unassembled WGS sequence"/>
</dbReference>
<dbReference type="InterPro" id="IPR050114">
    <property type="entry name" value="UPF0173_UPF0282_UlaG_hydrolase"/>
</dbReference>
<dbReference type="Gene3D" id="3.60.15.10">
    <property type="entry name" value="Ribonuclease Z/Hydroxyacylglutathione hydrolase-like"/>
    <property type="match status" value="1"/>
</dbReference>
<protein>
    <recommendedName>
        <fullName evidence="2">UPF0173 metal-dependent hydrolase C447_07988</fullName>
    </recommendedName>
</protein>
<dbReference type="PANTHER" id="PTHR43546">
    <property type="entry name" value="UPF0173 METAL-DEPENDENT HYDROLASE MJ1163-RELATED"/>
    <property type="match status" value="1"/>
</dbReference>
<dbReference type="InterPro" id="IPR001279">
    <property type="entry name" value="Metallo-B-lactamas"/>
</dbReference>
<dbReference type="Pfam" id="PF13483">
    <property type="entry name" value="Lactamase_B_3"/>
    <property type="match status" value="1"/>
</dbReference>
<evidence type="ECO:0000256" key="1">
    <source>
        <dbReference type="ARBA" id="ARBA00022801"/>
    </source>
</evidence>